<dbReference type="RefSeq" id="WP_081534386.1">
    <property type="nucleotide sequence ID" value="NZ_CP027644.1"/>
</dbReference>
<name>A0A1V9RBH7_9LACO</name>
<evidence type="ECO:0000313" key="7">
    <source>
        <dbReference type="Proteomes" id="UP000196255"/>
    </source>
</evidence>
<dbReference type="AlphaFoldDB" id="A0A1V9RBH7"/>
<dbReference type="Proteomes" id="UP000437575">
    <property type="component" value="Unassembled WGS sequence"/>
</dbReference>
<dbReference type="EMBL" id="NBEF01000017">
    <property type="protein sequence ID" value="OQQ90552.1"/>
    <property type="molecule type" value="Genomic_DNA"/>
</dbReference>
<dbReference type="Proteomes" id="UP000759256">
    <property type="component" value="Unassembled WGS sequence"/>
</dbReference>
<dbReference type="Proteomes" id="UP000467635">
    <property type="component" value="Unassembled WGS sequence"/>
</dbReference>
<reference evidence="5" key="3">
    <citation type="journal article" date="2018" name="BMC Genomics">
        <title>Whole genome sequencing and function prediction of 133 gut anaerobes isolated from chicken caecum in pure cultures.</title>
        <authorList>
            <person name="Medvecky M."/>
            <person name="Cejkova D."/>
            <person name="Polansky O."/>
            <person name="Karasova D."/>
            <person name="Kubasova T."/>
            <person name="Cizek A."/>
            <person name="Rychlik I."/>
        </authorList>
    </citation>
    <scope>NUCLEOTIDE SEQUENCE</scope>
    <source>
        <strain evidence="5">An84</strain>
    </source>
</reference>
<reference evidence="4 6" key="1">
    <citation type="submission" date="2017-03" db="EMBL/GenBank/DDBJ databases">
        <title>Phylogenomics and comparative genomics of Lactobacillus salivarius, a mammalian gut commensal.</title>
        <authorList>
            <person name="Harris H.M."/>
        </authorList>
    </citation>
    <scope>NUCLEOTIDE SEQUENCE [LARGE SCALE GENOMIC DNA]</scope>
    <source>
        <strain evidence="4 6">JCM 1047</strain>
    </source>
</reference>
<sequence>MNNFNFEKFEKMYEFKEREFNEITQYLDDMEKFDITPVLLLYKSKITPQRTKMVTKVNGKDLIDYLAATTFKECLRQGLSAREINEALDRAAKKVVEIHDRNGEDFYG</sequence>
<dbReference type="EMBL" id="WKKZ01000595">
    <property type="protein sequence ID" value="MSE06087.1"/>
    <property type="molecule type" value="Genomic_DNA"/>
</dbReference>
<comment type="caution">
    <text evidence="4">The sequence shown here is derived from an EMBL/GenBank/DDBJ whole genome shotgun (WGS) entry which is preliminary data.</text>
</comment>
<reference evidence="8 9" key="4">
    <citation type="submission" date="2019-11" db="EMBL/GenBank/DDBJ databases">
        <title>Draft Genome Sequence of Plant Growth-Promoting Rhizosphere-Associated Bacteria.</title>
        <authorList>
            <person name="Vasilyev I.Y."/>
            <person name="Radchenko V."/>
            <person name="Ilnitskaya E.V."/>
        </authorList>
    </citation>
    <scope>NUCLEOTIDE SEQUENCE [LARGE SCALE GENOMIC DNA]</scope>
    <source>
        <strain evidence="3 9">VRA_01-1sq_f</strain>
        <strain evidence="2 8">VRA_1sq_f</strain>
    </source>
</reference>
<evidence type="ECO:0000313" key="8">
    <source>
        <dbReference type="Proteomes" id="UP000437575"/>
    </source>
</evidence>
<dbReference type="Proteomes" id="UP000196255">
    <property type="component" value="Unassembled WGS sequence"/>
</dbReference>
<evidence type="ECO:0000313" key="4">
    <source>
        <dbReference type="EMBL" id="OQQ90552.1"/>
    </source>
</evidence>
<dbReference type="EMBL" id="WKKX01000225">
    <property type="protein sequence ID" value="MSE08290.1"/>
    <property type="molecule type" value="Genomic_DNA"/>
</dbReference>
<evidence type="ECO:0000313" key="9">
    <source>
        <dbReference type="Proteomes" id="UP000467635"/>
    </source>
</evidence>
<organism evidence="4 6">
    <name type="scientific">Ligilactobacillus salivarius</name>
    <dbReference type="NCBI Taxonomy" id="1624"/>
    <lineage>
        <taxon>Bacteria</taxon>
        <taxon>Bacillati</taxon>
        <taxon>Bacillota</taxon>
        <taxon>Bacilli</taxon>
        <taxon>Lactobacillales</taxon>
        <taxon>Lactobacillaceae</taxon>
        <taxon>Ligilactobacillus</taxon>
    </lineage>
</organism>
<dbReference type="EMBL" id="DYVK01000049">
    <property type="protein sequence ID" value="HJG15494.1"/>
    <property type="molecule type" value="Genomic_DNA"/>
</dbReference>
<proteinExistence type="predicted"/>
<evidence type="ECO:0000313" key="6">
    <source>
        <dbReference type="Proteomes" id="UP000192575"/>
    </source>
</evidence>
<evidence type="ECO:0000313" key="3">
    <source>
        <dbReference type="EMBL" id="MSE08290.1"/>
    </source>
</evidence>
<accession>A0A1V9RBH7</accession>
<dbReference type="EMBL" id="NFHF01000005">
    <property type="protein sequence ID" value="OUN19026.1"/>
    <property type="molecule type" value="Genomic_DNA"/>
</dbReference>
<reference evidence="7" key="2">
    <citation type="submission" date="2017-04" db="EMBL/GenBank/DDBJ databases">
        <title>Function of individual gut microbiota members based on whole genome sequencing of pure cultures obtained from chicken caecum.</title>
        <authorList>
            <person name="Medvecky M."/>
            <person name="Cejkova D."/>
            <person name="Polansky O."/>
            <person name="Karasova D."/>
            <person name="Kubasova T."/>
            <person name="Cizek A."/>
            <person name="Rychlik I."/>
        </authorList>
    </citation>
    <scope>NUCLEOTIDE SEQUENCE [LARGE SCALE GENOMIC DNA]</scope>
    <source>
        <strain evidence="7">An84</strain>
    </source>
</reference>
<protein>
    <submittedName>
        <fullName evidence="4">Uncharacterized protein</fullName>
    </submittedName>
</protein>
<evidence type="ECO:0000313" key="1">
    <source>
        <dbReference type="EMBL" id="HJG15494.1"/>
    </source>
</evidence>
<gene>
    <name evidence="5" type="ORF">B5G36_03305</name>
    <name evidence="4" type="ORF">B6U56_04510</name>
    <name evidence="3" type="ORF">GKC33_06080</name>
    <name evidence="2" type="ORF">GKC34_09905</name>
    <name evidence="1" type="ORF">K8V06_05070</name>
</gene>
<evidence type="ECO:0000313" key="5">
    <source>
        <dbReference type="EMBL" id="OUN19026.1"/>
    </source>
</evidence>
<dbReference type="Proteomes" id="UP000192575">
    <property type="component" value="Unassembled WGS sequence"/>
</dbReference>
<reference evidence="1" key="5">
    <citation type="journal article" date="2021" name="PeerJ">
        <title>Extensive microbial diversity within the chicken gut microbiome revealed by metagenomics and culture.</title>
        <authorList>
            <person name="Gilroy R."/>
            <person name="Ravi A."/>
            <person name="Getino M."/>
            <person name="Pursley I."/>
            <person name="Horton D.L."/>
            <person name="Alikhan N.F."/>
            <person name="Baker D."/>
            <person name="Gharbi K."/>
            <person name="Hall N."/>
            <person name="Watson M."/>
            <person name="Adriaenssens E.M."/>
            <person name="Foster-Nyarko E."/>
            <person name="Jarju S."/>
            <person name="Secka A."/>
            <person name="Antonio M."/>
            <person name="Oren A."/>
            <person name="Chaudhuri R.R."/>
            <person name="La Ragione R."/>
            <person name="Hildebrand F."/>
            <person name="Pallen M.J."/>
        </authorList>
    </citation>
    <scope>NUCLEOTIDE SEQUENCE</scope>
    <source>
        <strain evidence="1">CHK189-29639</strain>
    </source>
</reference>
<evidence type="ECO:0000313" key="2">
    <source>
        <dbReference type="EMBL" id="MSE06087.1"/>
    </source>
</evidence>
<reference evidence="1" key="6">
    <citation type="submission" date="2021-09" db="EMBL/GenBank/DDBJ databases">
        <authorList>
            <person name="Gilroy R."/>
        </authorList>
    </citation>
    <scope>NUCLEOTIDE SEQUENCE</scope>
    <source>
        <strain evidence="1">CHK189-29639</strain>
    </source>
</reference>